<gene>
    <name evidence="2" type="ORF">ETU09_01390</name>
</gene>
<comment type="caution">
    <text evidence="2">The sequence shown here is derived from an EMBL/GenBank/DDBJ whole genome shotgun (WGS) entry which is preliminary data.</text>
</comment>
<sequence length="142" mass="15489">MVKKIILLVLFIGFVSFTNAQAYNGQGDQKVQIGINAFGYGAGITGSYDYGVLDWLSVGAGGNFYWSNDNDNFFIFGRVNFHLNDVLDLPYNMDLYPTVRVGGRNDGFGIGAGLGYRYFFTDKIGAYAELGSYGSLGVSINL</sequence>
<proteinExistence type="predicted"/>
<keyword evidence="1" id="KW-0732">Signal</keyword>
<evidence type="ECO:0000313" key="3">
    <source>
        <dbReference type="Proteomes" id="UP000319499"/>
    </source>
</evidence>
<dbReference type="OrthoDB" id="1118003at2"/>
<evidence type="ECO:0008006" key="4">
    <source>
        <dbReference type="Google" id="ProtNLM"/>
    </source>
</evidence>
<accession>A0A563DLJ6</accession>
<dbReference type="Pfam" id="PF20351">
    <property type="entry name" value="DUF6646"/>
    <property type="match status" value="1"/>
</dbReference>
<dbReference type="InterPro" id="IPR046588">
    <property type="entry name" value="DUF6646"/>
</dbReference>
<evidence type="ECO:0000313" key="2">
    <source>
        <dbReference type="EMBL" id="TWP30684.1"/>
    </source>
</evidence>
<dbReference type="Proteomes" id="UP000319499">
    <property type="component" value="Unassembled WGS sequence"/>
</dbReference>
<reference evidence="2 3" key="1">
    <citation type="submission" date="2019-02" db="EMBL/GenBank/DDBJ databases">
        <title>Apibacter muscae sp. nov.: a novel member of the house fly microbiota.</title>
        <authorList>
            <person name="Park R."/>
        </authorList>
    </citation>
    <scope>NUCLEOTIDE SEQUENCE [LARGE SCALE GENOMIC DNA]</scope>
    <source>
        <strain evidence="2 3">AL1</strain>
    </source>
</reference>
<feature type="chain" id="PRO_5022164670" description="Outer membrane protein beta-barrel domain-containing protein" evidence="1">
    <location>
        <begin position="23"/>
        <end position="142"/>
    </location>
</feature>
<dbReference type="EMBL" id="SELH01000011">
    <property type="protein sequence ID" value="TWP30684.1"/>
    <property type="molecule type" value="Genomic_DNA"/>
</dbReference>
<name>A0A563DLJ6_9FLAO</name>
<dbReference type="AlphaFoldDB" id="A0A563DLJ6"/>
<organism evidence="2 3">
    <name type="scientific">Apibacter muscae</name>
    <dbReference type="NCBI Taxonomy" id="2509004"/>
    <lineage>
        <taxon>Bacteria</taxon>
        <taxon>Pseudomonadati</taxon>
        <taxon>Bacteroidota</taxon>
        <taxon>Flavobacteriia</taxon>
        <taxon>Flavobacteriales</taxon>
        <taxon>Weeksellaceae</taxon>
        <taxon>Apibacter</taxon>
    </lineage>
</organism>
<evidence type="ECO:0000256" key="1">
    <source>
        <dbReference type="SAM" id="SignalP"/>
    </source>
</evidence>
<protein>
    <recommendedName>
        <fullName evidence="4">Outer membrane protein beta-barrel domain-containing protein</fullName>
    </recommendedName>
</protein>
<keyword evidence="3" id="KW-1185">Reference proteome</keyword>
<feature type="signal peptide" evidence="1">
    <location>
        <begin position="1"/>
        <end position="22"/>
    </location>
</feature>
<dbReference type="RefSeq" id="WP_146291371.1">
    <property type="nucleotide sequence ID" value="NZ_SELH01000011.1"/>
</dbReference>